<proteinExistence type="predicted"/>
<accession>A0ACC6FR93</accession>
<protein>
    <submittedName>
        <fullName evidence="1">Uncharacterized protein</fullName>
    </submittedName>
</protein>
<dbReference type="Proteomes" id="UP001173802">
    <property type="component" value="Unassembled WGS sequence"/>
</dbReference>
<name>A0ACC6FR93_9HELI</name>
<reference evidence="1 2" key="1">
    <citation type="journal article" date="2023" name="Microorganisms">
        <title>Isolation and Genomic Characteristics of Cat-Borne Campylobacter felis sp. nov. and Sheep-Borne Campylobacter ovis sp. nov.</title>
        <authorList>
            <person name="Wang H."/>
            <person name="Li Y."/>
            <person name="Gu Y."/>
            <person name="Zhou G."/>
            <person name="Chen X."/>
            <person name="Zhang X."/>
            <person name="Shao Z."/>
            <person name="Zhang J."/>
            <person name="Zhang M."/>
        </authorList>
    </citation>
    <scope>NUCLEOTIDE SEQUENCE [LARGE SCALE GENOMIC DNA]</scope>
    <source>
        <strain evidence="1 2">XJK30-2</strain>
    </source>
</reference>
<gene>
    <name evidence="1" type="ORF">NYG90_00855</name>
</gene>
<organism evidence="1 2">
    <name type="scientific">Helicobacter zhangjianzhongii</name>
    <dbReference type="NCBI Taxonomy" id="2974574"/>
    <lineage>
        <taxon>Bacteria</taxon>
        <taxon>Pseudomonadati</taxon>
        <taxon>Campylobacterota</taxon>
        <taxon>Epsilonproteobacteria</taxon>
        <taxon>Campylobacterales</taxon>
        <taxon>Helicobacteraceae</taxon>
        <taxon>Helicobacter</taxon>
    </lineage>
</organism>
<dbReference type="EMBL" id="JANURN010000001">
    <property type="protein sequence ID" value="MDL0081241.1"/>
    <property type="molecule type" value="Genomic_DNA"/>
</dbReference>
<comment type="caution">
    <text evidence="1">The sequence shown here is derived from an EMBL/GenBank/DDBJ whole genome shotgun (WGS) entry which is preliminary data.</text>
</comment>
<evidence type="ECO:0000313" key="2">
    <source>
        <dbReference type="Proteomes" id="UP001173802"/>
    </source>
</evidence>
<keyword evidence="2" id="KW-1185">Reference proteome</keyword>
<evidence type="ECO:0000313" key="1">
    <source>
        <dbReference type="EMBL" id="MDL0081241.1"/>
    </source>
</evidence>
<sequence>MDSSANAVDCHATASAVSRNDRRNAESQNAVSLEKVDSRISKEASLCGGAVVVLRDFLGRARLEVCGCPKNRVINRIAHPKPNPHHQHPSDSKILEIESSHALQAAGFLMRKQGVAAVSLENKGHRSAQADVSLEKPTQTKVDSRICDEKAGLCSGERGDKTCGLSTKRATNSLLYRAKPNPQS</sequence>